<sequence>MIEFRPARLPDIPAIVRFQPRKLWKGIVTQVRSHPAWTLCLDGAPQLIVGVVPYTAGVLELWMFFAPGFSRAPRFKSMMRLCLMHGATVCPDHILLARIDDRNAPSRKMAELVGFVPMEEHLPGTTIRTWIRPALDAET</sequence>
<dbReference type="STRING" id="721133.SAMN05216176_101345"/>
<dbReference type="Proteomes" id="UP000007374">
    <property type="component" value="Unassembled WGS sequence"/>
</dbReference>
<evidence type="ECO:0008006" key="3">
    <source>
        <dbReference type="Google" id="ProtNLM"/>
    </source>
</evidence>
<dbReference type="AlphaFoldDB" id="K2P7W0"/>
<evidence type="ECO:0000313" key="2">
    <source>
        <dbReference type="Proteomes" id="UP000007374"/>
    </source>
</evidence>
<dbReference type="PATRIC" id="fig|1231190.3.peg.1004"/>
<dbReference type="EMBL" id="AMSI01000003">
    <property type="protein sequence ID" value="EKF43321.1"/>
    <property type="molecule type" value="Genomic_DNA"/>
</dbReference>
<protein>
    <recommendedName>
        <fullName evidence="3">N-acetyltransferase domain-containing protein</fullName>
    </recommendedName>
</protein>
<accession>K2P7W0</accession>
<gene>
    <name evidence="1" type="ORF">NA8A_04798</name>
</gene>
<dbReference type="Gene3D" id="3.40.630.30">
    <property type="match status" value="1"/>
</dbReference>
<evidence type="ECO:0000313" key="1">
    <source>
        <dbReference type="EMBL" id="EKF43321.1"/>
    </source>
</evidence>
<keyword evidence="2" id="KW-1185">Reference proteome</keyword>
<reference evidence="1 2" key="1">
    <citation type="journal article" date="2012" name="J. Bacteriol.">
        <title>Genome Sequence of Nitratireductor indicus Type Strain C115.</title>
        <authorList>
            <person name="Lai Q."/>
            <person name="Li G."/>
            <person name="Yu Z."/>
            <person name="Shao Z."/>
        </authorList>
    </citation>
    <scope>NUCLEOTIDE SEQUENCE [LARGE SCALE GENOMIC DNA]</scope>
    <source>
        <strain evidence="1 2">C115</strain>
    </source>
</reference>
<dbReference type="SUPFAM" id="SSF55729">
    <property type="entry name" value="Acyl-CoA N-acyltransferases (Nat)"/>
    <property type="match status" value="1"/>
</dbReference>
<organism evidence="1 2">
    <name type="scientific">Nitratireductor indicus C115</name>
    <dbReference type="NCBI Taxonomy" id="1231190"/>
    <lineage>
        <taxon>Bacteria</taxon>
        <taxon>Pseudomonadati</taxon>
        <taxon>Pseudomonadota</taxon>
        <taxon>Alphaproteobacteria</taxon>
        <taxon>Hyphomicrobiales</taxon>
        <taxon>Phyllobacteriaceae</taxon>
        <taxon>Nitratireductor</taxon>
    </lineage>
</organism>
<proteinExistence type="predicted"/>
<dbReference type="InterPro" id="IPR016181">
    <property type="entry name" value="Acyl_CoA_acyltransferase"/>
</dbReference>
<comment type="caution">
    <text evidence="1">The sequence shown here is derived from an EMBL/GenBank/DDBJ whole genome shotgun (WGS) entry which is preliminary data.</text>
</comment>
<name>K2P7W0_9HYPH</name>